<feature type="region of interest" description="Disordered" evidence="1">
    <location>
        <begin position="513"/>
        <end position="550"/>
    </location>
</feature>
<feature type="region of interest" description="Disordered" evidence="1">
    <location>
        <begin position="604"/>
        <end position="662"/>
    </location>
</feature>
<evidence type="ECO:0000313" key="3">
    <source>
        <dbReference type="Proteomes" id="UP001165090"/>
    </source>
</evidence>
<proteinExistence type="predicted"/>
<keyword evidence="3" id="KW-1185">Reference proteome</keyword>
<feature type="compositionally biased region" description="Polar residues" evidence="1">
    <location>
        <begin position="252"/>
        <end position="261"/>
    </location>
</feature>
<evidence type="ECO:0000256" key="1">
    <source>
        <dbReference type="SAM" id="MobiDB-lite"/>
    </source>
</evidence>
<sequence length="755" mass="78199">MHNTGSPTTASAAFSTSATQCLAEVAIPHTKCLGTQAQHLAYTVQALPGSLGGRNTEDSHLGISAQLLAFRSSGSFTPDLSWSSVAGNGPETNVDASISAGPVASSCDTGPSTSNHTVLNCSPRCPQRSSDPFLRRLWSRLRSSINGDVIMHEGRSSRHPPICQTPTPTPTQKQKQKTAHDQPRRLRLLPIGRPSQGEAFSDLHRSHTAPPAPAGRLREWSLSGRSRRSQDRMKARYTVSASKSHAPIDTAEMTTTRNASVGQLPHGVLSVERRDGLGRLSDCCVTTSSASGGSHVAQGLVGHDNAPSLGLGLMQRLLRVLNGNAWSKGQGQVRCDGGGGMRAGGLWKRTRNDAATAVPNSETWVVSCMAGHRKRGHCVSRRCTPLAAAAAAASEESSSDDADEALQLLRQQRRDSKVIHCARLHLGPRPQNLMSGDGDPGSGCALKFHLPGGAAEFAAFAATAGTPSDTAESLGGTVAGPLAPRASALLAAGVSISSPALLHSQLSLNAGLPASGSVSPPQSPAAGTPSAAFTSTATDSEAASPAAPGAAVFSHPGGALPAWSNGNPLTAFIPSTPLLPKLLPPIGSFHLEAWGVCPESLPFPATPQLSSPPPPQQQQQGGASAPVSSPPISRDRDVERDHGEPLAAPREAKEKGSKEKLQQLLPTSIVNLRFRLAPLRRSAGGAGDSVETPQRNPSVQVSPSGAGIVGVPSSSSSPMGLQCDDEQNSLSEPVAVLASTRSMRRLAICGYSGVE</sequence>
<feature type="compositionally biased region" description="Polar residues" evidence="1">
    <location>
        <begin position="691"/>
        <end position="700"/>
    </location>
</feature>
<feature type="compositionally biased region" description="Low complexity" evidence="1">
    <location>
        <begin position="617"/>
        <end position="627"/>
    </location>
</feature>
<feature type="compositionally biased region" description="Low complexity" evidence="1">
    <location>
        <begin position="701"/>
        <end position="718"/>
    </location>
</feature>
<feature type="compositionally biased region" description="Polar residues" evidence="1">
    <location>
        <begin position="531"/>
        <end position="541"/>
    </location>
</feature>
<evidence type="ECO:0000313" key="2">
    <source>
        <dbReference type="EMBL" id="GLI65265.1"/>
    </source>
</evidence>
<dbReference type="EMBL" id="BSDZ01000023">
    <property type="protein sequence ID" value="GLI65265.1"/>
    <property type="molecule type" value="Genomic_DNA"/>
</dbReference>
<feature type="compositionally biased region" description="Basic and acidic residues" evidence="1">
    <location>
        <begin position="633"/>
        <end position="661"/>
    </location>
</feature>
<protein>
    <submittedName>
        <fullName evidence="2">Uncharacterized protein</fullName>
    </submittedName>
</protein>
<gene>
    <name evidence="2" type="ORF">VaNZ11_008755</name>
</gene>
<organism evidence="2 3">
    <name type="scientific">Volvox africanus</name>
    <dbReference type="NCBI Taxonomy" id="51714"/>
    <lineage>
        <taxon>Eukaryota</taxon>
        <taxon>Viridiplantae</taxon>
        <taxon>Chlorophyta</taxon>
        <taxon>core chlorophytes</taxon>
        <taxon>Chlorophyceae</taxon>
        <taxon>CS clade</taxon>
        <taxon>Chlamydomonadales</taxon>
        <taxon>Volvocaceae</taxon>
        <taxon>Volvox</taxon>
    </lineage>
</organism>
<feature type="compositionally biased region" description="Low complexity" evidence="1">
    <location>
        <begin position="164"/>
        <end position="173"/>
    </location>
</feature>
<comment type="caution">
    <text evidence="2">The sequence shown here is derived from an EMBL/GenBank/DDBJ whole genome shotgun (WGS) entry which is preliminary data.</text>
</comment>
<feature type="region of interest" description="Disordered" evidence="1">
    <location>
        <begin position="152"/>
        <end position="261"/>
    </location>
</feature>
<reference evidence="2 3" key="1">
    <citation type="journal article" date="2023" name="IScience">
        <title>Expanded male sex-determining region conserved during the evolution of homothallism in the green alga Volvox.</title>
        <authorList>
            <person name="Yamamoto K."/>
            <person name="Matsuzaki R."/>
            <person name="Mahakham W."/>
            <person name="Heman W."/>
            <person name="Sekimoto H."/>
            <person name="Kawachi M."/>
            <person name="Minakuchi Y."/>
            <person name="Toyoda A."/>
            <person name="Nozaki H."/>
        </authorList>
    </citation>
    <scope>NUCLEOTIDE SEQUENCE [LARGE SCALE GENOMIC DNA]</scope>
    <source>
        <strain evidence="2 3">NIES-4468</strain>
    </source>
</reference>
<feature type="region of interest" description="Disordered" evidence="1">
    <location>
        <begin position="682"/>
        <end position="727"/>
    </location>
</feature>
<accession>A0ABQ5S5T0</accession>
<dbReference type="Proteomes" id="UP001165090">
    <property type="component" value="Unassembled WGS sequence"/>
</dbReference>
<name>A0ABQ5S5T0_9CHLO</name>